<dbReference type="InterPro" id="IPR005151">
    <property type="entry name" value="Tail-specific_protease"/>
</dbReference>
<dbReference type="InterPro" id="IPR029045">
    <property type="entry name" value="ClpP/crotonase-like_dom_sf"/>
</dbReference>
<keyword evidence="1" id="KW-0732">Signal</keyword>
<dbReference type="Gene3D" id="2.60.120.260">
    <property type="entry name" value="Galactose-binding domain-like"/>
    <property type="match status" value="1"/>
</dbReference>
<dbReference type="GO" id="GO:0006508">
    <property type="term" value="P:proteolysis"/>
    <property type="evidence" value="ECO:0007669"/>
    <property type="project" value="InterPro"/>
</dbReference>
<dbReference type="STRING" id="1492898.SY85_12475"/>
<dbReference type="Gene3D" id="3.90.226.10">
    <property type="entry name" value="2-enoyl-CoA Hydratase, Chain A, domain 1"/>
    <property type="match status" value="1"/>
</dbReference>
<dbReference type="PANTHER" id="PTHR32060:SF30">
    <property type="entry name" value="CARBOXY-TERMINAL PROCESSING PROTEASE CTPA"/>
    <property type="match status" value="1"/>
</dbReference>
<dbReference type="RefSeq" id="WP_066404968.1">
    <property type="nucleotide sequence ID" value="NZ_CP011390.1"/>
</dbReference>
<proteinExistence type="predicted"/>
<dbReference type="GO" id="GO:0004175">
    <property type="term" value="F:endopeptidase activity"/>
    <property type="evidence" value="ECO:0007669"/>
    <property type="project" value="TreeGrafter"/>
</dbReference>
<organism evidence="3 4">
    <name type="scientific">Flavisolibacter tropicus</name>
    <dbReference type="NCBI Taxonomy" id="1492898"/>
    <lineage>
        <taxon>Bacteria</taxon>
        <taxon>Pseudomonadati</taxon>
        <taxon>Bacteroidota</taxon>
        <taxon>Chitinophagia</taxon>
        <taxon>Chitinophagales</taxon>
        <taxon>Chitinophagaceae</taxon>
        <taxon>Flavisolibacter</taxon>
    </lineage>
</organism>
<dbReference type="OrthoDB" id="5379939at2"/>
<reference evidence="3 4" key="2">
    <citation type="journal article" date="2016" name="Int. J. Syst. Evol. Microbiol.">
        <title>Flavisolibacter tropicus sp. nov., isolated from tropical soil.</title>
        <authorList>
            <person name="Lee J.J."/>
            <person name="Kang M.S."/>
            <person name="Kim G.S."/>
            <person name="Lee C.S."/>
            <person name="Lim S."/>
            <person name="Lee J."/>
            <person name="Roh S.H."/>
            <person name="Kang H."/>
            <person name="Ha J.M."/>
            <person name="Bae S."/>
            <person name="Jung H.Y."/>
            <person name="Kim M.K."/>
        </authorList>
    </citation>
    <scope>NUCLEOTIDE SEQUENCE [LARGE SCALE GENOMIC DNA]</scope>
    <source>
        <strain evidence="3 4">LCS9</strain>
    </source>
</reference>
<dbReference type="GO" id="GO:0008236">
    <property type="term" value="F:serine-type peptidase activity"/>
    <property type="evidence" value="ECO:0007669"/>
    <property type="project" value="InterPro"/>
</dbReference>
<dbReference type="GO" id="GO:0030288">
    <property type="term" value="C:outer membrane-bounded periplasmic space"/>
    <property type="evidence" value="ECO:0007669"/>
    <property type="project" value="TreeGrafter"/>
</dbReference>
<accession>A0A172TW66</accession>
<dbReference type="SUPFAM" id="SSF52096">
    <property type="entry name" value="ClpP/crotonase"/>
    <property type="match status" value="1"/>
</dbReference>
<dbReference type="EMBL" id="CP011390">
    <property type="protein sequence ID" value="ANE51198.1"/>
    <property type="molecule type" value="Genomic_DNA"/>
</dbReference>
<keyword evidence="4" id="KW-1185">Reference proteome</keyword>
<evidence type="ECO:0000259" key="2">
    <source>
        <dbReference type="SMART" id="SM00245"/>
    </source>
</evidence>
<dbReference type="Proteomes" id="UP000077177">
    <property type="component" value="Chromosome"/>
</dbReference>
<dbReference type="PANTHER" id="PTHR32060">
    <property type="entry name" value="TAIL-SPECIFIC PROTEASE"/>
    <property type="match status" value="1"/>
</dbReference>
<dbReference type="GO" id="GO:0007165">
    <property type="term" value="P:signal transduction"/>
    <property type="evidence" value="ECO:0007669"/>
    <property type="project" value="TreeGrafter"/>
</dbReference>
<feature type="chain" id="PRO_5008001257" evidence="1">
    <location>
        <begin position="24"/>
        <end position="762"/>
    </location>
</feature>
<name>A0A172TW66_9BACT</name>
<dbReference type="SMART" id="SM00245">
    <property type="entry name" value="TSPc"/>
    <property type="match status" value="1"/>
</dbReference>
<feature type="domain" description="Tail specific protease" evidence="2">
    <location>
        <begin position="538"/>
        <end position="737"/>
    </location>
</feature>
<evidence type="ECO:0000313" key="4">
    <source>
        <dbReference type="Proteomes" id="UP000077177"/>
    </source>
</evidence>
<reference evidence="4" key="1">
    <citation type="submission" date="2015-01" db="EMBL/GenBank/DDBJ databases">
        <title>Flavisolibacter sp./LCS9/ whole genome sequencing.</title>
        <authorList>
            <person name="Kim M.K."/>
            <person name="Srinivasan S."/>
            <person name="Lee J.-J."/>
        </authorList>
    </citation>
    <scope>NUCLEOTIDE SEQUENCE [LARGE SCALE GENOMIC DNA]</scope>
    <source>
        <strain evidence="4">LCS9</strain>
    </source>
</reference>
<feature type="signal peptide" evidence="1">
    <location>
        <begin position="1"/>
        <end position="23"/>
    </location>
</feature>
<sequence>MKLLNIKSTFCFLALTTSFTVFCQTPQQVENATAFAKLYGYVKYFHPSDEASAIDWNRFAIYGNRIVSESKNKAELQANLLALFKPIAPTIQVLLEDEKAVLNKEELKAPVRDYKTIAWQHSGVGLGGRGSIYKSLRTNRPEVVTVSTANFAPVNSWLDATPLQGKDFVFKGKVRMASGEGQGQLWARVDKADKTMGFFDNMGGRPIKKKEWDTYEIKGKIDNNAAKLFFGIMLIGKGEVEFDDLSLQVKEGEEWKELYKEAFTNSDQNTAPKGLQLSPTVQESYSIVVRQGAGGESYAAIMSREVSPTVRSHKKLFDAYPQVGEYLEKGIGSGLKMVLPLALYGSETQTFPVGDTSLLLKLKQNLASIPATEISGDQLYTRLGDLDIAWNIFQHFYPYFDVVKVDWGLALKEAIAQAYTDKTAANFQKTLQRLTAKLKDGHVRVNMMSDKDVSYPLIGWEWVEGELVITHVGDSSIALKRGDIVKKIDGRLAKEYFADIYPTISAGTKGWLDYRAETESLRGEQGSVMKLFVQRMNNQSEDVTLTRTVNLSQYYASLPKNDSIKMLSNDVAYVNMDRATMDAINKALPELKKSRVIICDLRGYPNNNHEFLEYLLKGKDTSTRWMQVPQTIYPDRENLAGWEYHGWGMKPSKTHLDANIIFLTDGRAISYAESYMSFVENYKLATIIGQPTAGTNGNINPFTLPGGYSISWTGMRVVKHDGSAHHGVGIQPHILVNKTIQGVREGRDEYLEKAMETAKKPF</sequence>
<protein>
    <submittedName>
        <fullName evidence="3">Peptidase S41</fullName>
    </submittedName>
</protein>
<dbReference type="AlphaFoldDB" id="A0A172TW66"/>
<dbReference type="Gene3D" id="3.30.750.44">
    <property type="match status" value="1"/>
</dbReference>
<dbReference type="PATRIC" id="fig|1492898.3.peg.2687"/>
<dbReference type="KEGG" id="fla:SY85_12475"/>
<gene>
    <name evidence="3" type="ORF">SY85_12475</name>
</gene>
<evidence type="ECO:0000256" key="1">
    <source>
        <dbReference type="SAM" id="SignalP"/>
    </source>
</evidence>
<evidence type="ECO:0000313" key="3">
    <source>
        <dbReference type="EMBL" id="ANE51198.1"/>
    </source>
</evidence>
<dbReference type="Pfam" id="PF03572">
    <property type="entry name" value="Peptidase_S41"/>
    <property type="match status" value="1"/>
</dbReference>